<evidence type="ECO:0008006" key="2">
    <source>
        <dbReference type="Google" id="ProtNLM"/>
    </source>
</evidence>
<dbReference type="Pfam" id="PF19494">
    <property type="entry name" value="DUF6029"/>
    <property type="match status" value="2"/>
</dbReference>
<dbReference type="AlphaFoldDB" id="A0A7C4S162"/>
<accession>A0A7C4S162</accession>
<gene>
    <name evidence="1" type="ORF">ENT60_01595</name>
</gene>
<comment type="caution">
    <text evidence="1">The sequence shown here is derived from an EMBL/GenBank/DDBJ whole genome shotgun (WGS) entry which is preliminary data.</text>
</comment>
<organism evidence="1">
    <name type="scientific">candidate division WOR-3 bacterium</name>
    <dbReference type="NCBI Taxonomy" id="2052148"/>
    <lineage>
        <taxon>Bacteria</taxon>
        <taxon>Bacteria division WOR-3</taxon>
    </lineage>
</organism>
<reference evidence="1" key="1">
    <citation type="journal article" date="2020" name="mSystems">
        <title>Genome- and Community-Level Interaction Insights into Carbon Utilization and Element Cycling Functions of Hydrothermarchaeota in Hydrothermal Sediment.</title>
        <authorList>
            <person name="Zhou Z."/>
            <person name="Liu Y."/>
            <person name="Xu W."/>
            <person name="Pan J."/>
            <person name="Luo Z.H."/>
            <person name="Li M."/>
        </authorList>
    </citation>
    <scope>NUCLEOTIDE SEQUENCE [LARGE SCALE GENOMIC DNA]</scope>
    <source>
        <strain evidence="1">SpSt-594</strain>
    </source>
</reference>
<sequence length="486" mass="57603">MKRKSKFFLFFFLFFYLYSQEEMPVEKKLNISGEIKGEYWFWTKKEPEFKLSDHFEGKSRFLINYENIYLRAGIFLYQPSLPKKSLKEYYYNFEYSHPKIEFLLGNFYQVFGRSLTFRSYLNEDFRYDKVLFGGRAISHILKSDITLFAGKMKNIIFQENRYQYENDTTDQLRGGEIIIYPFSFLEIGGRYVRLNKEKDITPRAFTEIFGPSISFTSNFFDFYYEFAEKLSTREVIGGRKKGYGHYLVTSFTFTGFGLSLEGMKYDSIDFGGEGYRYNDVPTPSKEGISINRGRDEKGFGISLNFTPFDFLNYEGSYGYLQTNKKDKYLKEFINKINLKKNEDFNNTFTFEYHKKKGIEAKVDITEELKFTNEAKLSFNNHTFGLEIPLNFSSDDTLKYKDWGINLEYEYNPYFIFNISYQRTTKKVPKYDYEDKWLLLEGTFFITQNITWRIRIGQERGGLVCSGGVCRYEAPFSGIKTSLQVRI</sequence>
<dbReference type="EMBL" id="DSZH01000073">
    <property type="protein sequence ID" value="HGU47242.1"/>
    <property type="molecule type" value="Genomic_DNA"/>
</dbReference>
<protein>
    <recommendedName>
        <fullName evidence="2">Alginate export domain-containing protein</fullName>
    </recommendedName>
</protein>
<dbReference type="InterPro" id="IPR046070">
    <property type="entry name" value="DUF6029"/>
</dbReference>
<evidence type="ECO:0000313" key="1">
    <source>
        <dbReference type="EMBL" id="HGU47242.1"/>
    </source>
</evidence>
<name>A0A7C4S162_UNCW3</name>
<proteinExistence type="predicted"/>